<accession>A0A0N8PSF1</accession>
<evidence type="ECO:0000313" key="1">
    <source>
        <dbReference type="EMBL" id="KPV52549.1"/>
    </source>
</evidence>
<gene>
    <name evidence="1" type="ORF">SE17_14840</name>
</gene>
<organism evidence="1 2">
    <name type="scientific">Kouleothrix aurantiaca</name>
    <dbReference type="NCBI Taxonomy" id="186479"/>
    <lineage>
        <taxon>Bacteria</taxon>
        <taxon>Bacillati</taxon>
        <taxon>Chloroflexota</taxon>
        <taxon>Chloroflexia</taxon>
        <taxon>Chloroflexales</taxon>
        <taxon>Roseiflexineae</taxon>
        <taxon>Roseiflexaceae</taxon>
        <taxon>Kouleothrix</taxon>
    </lineage>
</organism>
<name>A0A0N8PSF1_9CHLR</name>
<proteinExistence type="predicted"/>
<protein>
    <submittedName>
        <fullName evidence="1">Uncharacterized protein</fullName>
    </submittedName>
</protein>
<evidence type="ECO:0000313" key="2">
    <source>
        <dbReference type="Proteomes" id="UP000050509"/>
    </source>
</evidence>
<sequence length="137" mass="15495">MADPSDATLLRFVGDQPDLITVLVGMPVYWYVVHRRNNFEQINQGVMRGKQAQRVHSLRQVFSALLLGTELLARRADQANQPDLARLARRLSRAVRQGIVDLRALGEPYPPDLERIYAAQHRPHTNGANGLDQAYLQ</sequence>
<comment type="caution">
    <text evidence="1">The sequence shown here is derived from an EMBL/GenBank/DDBJ whole genome shotgun (WGS) entry which is preliminary data.</text>
</comment>
<dbReference type="AlphaFoldDB" id="A0A0N8PSF1"/>
<dbReference type="Proteomes" id="UP000050509">
    <property type="component" value="Unassembled WGS sequence"/>
</dbReference>
<keyword evidence="2" id="KW-1185">Reference proteome</keyword>
<reference evidence="1 2" key="1">
    <citation type="submission" date="2015-09" db="EMBL/GenBank/DDBJ databases">
        <title>Draft genome sequence of Kouleothrix aurantiaca JCM 19913.</title>
        <authorList>
            <person name="Hemp J."/>
        </authorList>
    </citation>
    <scope>NUCLEOTIDE SEQUENCE [LARGE SCALE GENOMIC DNA]</scope>
    <source>
        <strain evidence="1 2">COM-B</strain>
    </source>
</reference>
<dbReference type="EMBL" id="LJCR01000508">
    <property type="protein sequence ID" value="KPV52549.1"/>
    <property type="molecule type" value="Genomic_DNA"/>
</dbReference>